<evidence type="ECO:0000256" key="8">
    <source>
        <dbReference type="SAM" id="Phobius"/>
    </source>
</evidence>
<dbReference type="InterPro" id="IPR002758">
    <property type="entry name" value="Cation_antiport_E"/>
</dbReference>
<dbReference type="EMBL" id="SOFY01000074">
    <property type="protein sequence ID" value="TFC42773.1"/>
    <property type="molecule type" value="Genomic_DNA"/>
</dbReference>
<feature type="transmembrane region" description="Helical" evidence="8">
    <location>
        <begin position="111"/>
        <end position="129"/>
    </location>
</feature>
<evidence type="ECO:0000256" key="3">
    <source>
        <dbReference type="ARBA" id="ARBA00022475"/>
    </source>
</evidence>
<accession>A0AAQ2C4A3</accession>
<feature type="transmembrane region" description="Helical" evidence="8">
    <location>
        <begin position="36"/>
        <end position="56"/>
    </location>
</feature>
<evidence type="ECO:0000313" key="10">
    <source>
        <dbReference type="Proteomes" id="UP000297403"/>
    </source>
</evidence>
<dbReference type="RefSeq" id="WP_134451779.1">
    <property type="nucleotide sequence ID" value="NZ_SOFY01000074.1"/>
</dbReference>
<dbReference type="AlphaFoldDB" id="A0AAQ2C4A3"/>
<gene>
    <name evidence="9" type="ORF">E3O49_13595</name>
</gene>
<comment type="similarity">
    <text evidence="2">Belongs to the CPA3 antiporters (TC 2.A.63) subunit E family.</text>
</comment>
<keyword evidence="3" id="KW-1003">Cell membrane</keyword>
<feature type="transmembrane region" description="Helical" evidence="8">
    <location>
        <begin position="12"/>
        <end position="30"/>
    </location>
</feature>
<keyword evidence="10" id="KW-1185">Reference proteome</keyword>
<dbReference type="Proteomes" id="UP000297403">
    <property type="component" value="Unassembled WGS sequence"/>
</dbReference>
<evidence type="ECO:0000256" key="4">
    <source>
        <dbReference type="ARBA" id="ARBA00022692"/>
    </source>
</evidence>
<comment type="subcellular location">
    <subcellularLocation>
        <location evidence="1">Cell membrane</location>
        <topology evidence="1">Multi-pass membrane protein</topology>
    </subcellularLocation>
</comment>
<dbReference type="GO" id="GO:0008324">
    <property type="term" value="F:monoatomic cation transmembrane transporter activity"/>
    <property type="evidence" value="ECO:0007669"/>
    <property type="project" value="InterPro"/>
</dbReference>
<evidence type="ECO:0000256" key="6">
    <source>
        <dbReference type="ARBA" id="ARBA00023136"/>
    </source>
</evidence>
<proteinExistence type="inferred from homology"/>
<dbReference type="PANTHER" id="PTHR34584:SF1">
    <property type="entry name" value="NA(+)_H(+) ANTIPORTER SUBUNIT E1"/>
    <property type="match status" value="1"/>
</dbReference>
<sequence length="211" mass="23292">MTTRSERLNGYVSRLTLGGGLVLLWMLLWGSFDWRGLVTGVLVAALVSVVFYLPAVQLSGRLNPWRTVLFFLRLLVDIVSASVQVAAAAVSPRYRASNAILAVPLHTRSDLILTWTAVATSIVPGSLVVDIDRVTSTLYLHVLSMRTPEQIERFRASVFETERRIVLAFGSREDLERLRVCAAATEKSPQKSPEESPESSTETSTEKTGDE</sequence>
<keyword evidence="5 8" id="KW-1133">Transmembrane helix</keyword>
<evidence type="ECO:0000256" key="1">
    <source>
        <dbReference type="ARBA" id="ARBA00004651"/>
    </source>
</evidence>
<feature type="transmembrane region" description="Helical" evidence="8">
    <location>
        <begin position="68"/>
        <end position="91"/>
    </location>
</feature>
<dbReference type="GO" id="GO:0005886">
    <property type="term" value="C:plasma membrane"/>
    <property type="evidence" value="ECO:0007669"/>
    <property type="project" value="UniProtKB-SubCell"/>
</dbReference>
<protein>
    <submittedName>
        <fullName evidence="9">Na+/H+ antiporter subunit E</fullName>
    </submittedName>
</protein>
<organism evidence="9 10">
    <name type="scientific">Cryobacterium shii</name>
    <dbReference type="NCBI Taxonomy" id="1259235"/>
    <lineage>
        <taxon>Bacteria</taxon>
        <taxon>Bacillati</taxon>
        <taxon>Actinomycetota</taxon>
        <taxon>Actinomycetes</taxon>
        <taxon>Micrococcales</taxon>
        <taxon>Microbacteriaceae</taxon>
        <taxon>Cryobacterium</taxon>
    </lineage>
</organism>
<evidence type="ECO:0000313" key="9">
    <source>
        <dbReference type="EMBL" id="TFC42773.1"/>
    </source>
</evidence>
<keyword evidence="4 8" id="KW-0812">Transmembrane</keyword>
<dbReference type="Pfam" id="PF01899">
    <property type="entry name" value="MNHE"/>
    <property type="match status" value="1"/>
</dbReference>
<evidence type="ECO:0000256" key="5">
    <source>
        <dbReference type="ARBA" id="ARBA00022989"/>
    </source>
</evidence>
<reference evidence="9 10" key="1">
    <citation type="submission" date="2019-03" db="EMBL/GenBank/DDBJ databases">
        <title>Genomics of glacier-inhabiting Cryobacterium strains.</title>
        <authorList>
            <person name="Liu Q."/>
            <person name="Xin Y.-H."/>
        </authorList>
    </citation>
    <scope>NUCLEOTIDE SEQUENCE [LARGE SCALE GENOMIC DNA]</scope>
    <source>
        <strain evidence="10">TMT1-22</strain>
    </source>
</reference>
<keyword evidence="6 8" id="KW-0472">Membrane</keyword>
<evidence type="ECO:0000256" key="7">
    <source>
        <dbReference type="SAM" id="MobiDB-lite"/>
    </source>
</evidence>
<feature type="region of interest" description="Disordered" evidence="7">
    <location>
        <begin position="180"/>
        <end position="211"/>
    </location>
</feature>
<comment type="caution">
    <text evidence="9">The sequence shown here is derived from an EMBL/GenBank/DDBJ whole genome shotgun (WGS) entry which is preliminary data.</text>
</comment>
<name>A0AAQ2C4A3_9MICO</name>
<dbReference type="NCBIfam" id="NF006521">
    <property type="entry name" value="PRK08965.1-5"/>
    <property type="match status" value="1"/>
</dbReference>
<evidence type="ECO:0000256" key="2">
    <source>
        <dbReference type="ARBA" id="ARBA00006228"/>
    </source>
</evidence>
<dbReference type="PANTHER" id="PTHR34584">
    <property type="entry name" value="NA(+)/H(+) ANTIPORTER SUBUNIT E1"/>
    <property type="match status" value="1"/>
</dbReference>